<name>X1EJM5_9ZZZZ</name>
<comment type="caution">
    <text evidence="1">The sequence shown here is derived from an EMBL/GenBank/DDBJ whole genome shotgun (WGS) entry which is preliminary data.</text>
</comment>
<evidence type="ECO:0000313" key="1">
    <source>
        <dbReference type="EMBL" id="GAH33501.1"/>
    </source>
</evidence>
<accession>X1EJM5</accession>
<dbReference type="EMBL" id="BARU01011809">
    <property type="protein sequence ID" value="GAH33501.1"/>
    <property type="molecule type" value="Genomic_DNA"/>
</dbReference>
<proteinExistence type="predicted"/>
<organism evidence="1">
    <name type="scientific">marine sediment metagenome</name>
    <dbReference type="NCBI Taxonomy" id="412755"/>
    <lineage>
        <taxon>unclassified sequences</taxon>
        <taxon>metagenomes</taxon>
        <taxon>ecological metagenomes</taxon>
    </lineage>
</organism>
<protein>
    <submittedName>
        <fullName evidence="1">Uncharacterized protein</fullName>
    </submittedName>
</protein>
<gene>
    <name evidence="1" type="ORF">S03H2_22047</name>
</gene>
<reference evidence="1" key="1">
    <citation type="journal article" date="2014" name="Front. Microbiol.">
        <title>High frequency of phylogenetically diverse reductive dehalogenase-homologous genes in deep subseafloor sedimentary metagenomes.</title>
        <authorList>
            <person name="Kawai M."/>
            <person name="Futagami T."/>
            <person name="Toyoda A."/>
            <person name="Takaki Y."/>
            <person name="Nishi S."/>
            <person name="Hori S."/>
            <person name="Arai W."/>
            <person name="Tsubouchi T."/>
            <person name="Morono Y."/>
            <person name="Uchiyama I."/>
            <person name="Ito T."/>
            <person name="Fujiyama A."/>
            <person name="Inagaki F."/>
            <person name="Takami H."/>
        </authorList>
    </citation>
    <scope>NUCLEOTIDE SEQUENCE</scope>
    <source>
        <strain evidence="1">Expedition CK06-06</strain>
    </source>
</reference>
<sequence length="42" mass="4897">MRWNSKKKTKYKRHKIAVMYKGTGVSEKDEIALIGNMKVISQ</sequence>
<dbReference type="AlphaFoldDB" id="X1EJM5"/>